<evidence type="ECO:0000313" key="2">
    <source>
        <dbReference type="EMBL" id="CAI8607945.1"/>
    </source>
</evidence>
<dbReference type="Proteomes" id="UP001157006">
    <property type="component" value="Chromosome 4"/>
</dbReference>
<accession>A0AAV1ABN3</accession>
<dbReference type="Pfam" id="PF07145">
    <property type="entry name" value="PAM2"/>
    <property type="match status" value="1"/>
</dbReference>
<dbReference type="PANTHER" id="PTHR12854:SF7">
    <property type="entry name" value="ATAXIN-2 HOMOLOG"/>
    <property type="match status" value="1"/>
</dbReference>
<proteinExistence type="predicted"/>
<dbReference type="EMBL" id="OX451739">
    <property type="protein sequence ID" value="CAI8607945.1"/>
    <property type="molecule type" value="Genomic_DNA"/>
</dbReference>
<evidence type="ECO:0000313" key="3">
    <source>
        <dbReference type="Proteomes" id="UP001157006"/>
    </source>
</evidence>
<dbReference type="GO" id="GO:0034063">
    <property type="term" value="P:stress granule assembly"/>
    <property type="evidence" value="ECO:0007669"/>
    <property type="project" value="TreeGrafter"/>
</dbReference>
<dbReference type="GO" id="GO:0010494">
    <property type="term" value="C:cytoplasmic stress granule"/>
    <property type="evidence" value="ECO:0007669"/>
    <property type="project" value="TreeGrafter"/>
</dbReference>
<keyword evidence="3" id="KW-1185">Reference proteome</keyword>
<organism evidence="2 3">
    <name type="scientific">Vicia faba</name>
    <name type="common">Broad bean</name>
    <name type="synonym">Faba vulgaris</name>
    <dbReference type="NCBI Taxonomy" id="3906"/>
    <lineage>
        <taxon>Eukaryota</taxon>
        <taxon>Viridiplantae</taxon>
        <taxon>Streptophyta</taxon>
        <taxon>Embryophyta</taxon>
        <taxon>Tracheophyta</taxon>
        <taxon>Spermatophyta</taxon>
        <taxon>Magnoliopsida</taxon>
        <taxon>eudicotyledons</taxon>
        <taxon>Gunneridae</taxon>
        <taxon>Pentapetalae</taxon>
        <taxon>rosids</taxon>
        <taxon>fabids</taxon>
        <taxon>Fabales</taxon>
        <taxon>Fabaceae</taxon>
        <taxon>Papilionoideae</taxon>
        <taxon>50 kb inversion clade</taxon>
        <taxon>NPAAA clade</taxon>
        <taxon>Hologalegina</taxon>
        <taxon>IRL clade</taxon>
        <taxon>Fabeae</taxon>
        <taxon>Vicia</taxon>
    </lineage>
</organism>
<feature type="region of interest" description="Disordered" evidence="1">
    <location>
        <begin position="1"/>
        <end position="108"/>
    </location>
</feature>
<dbReference type="InterPro" id="IPR009818">
    <property type="entry name" value="PAM2_motif"/>
</dbReference>
<gene>
    <name evidence="2" type="ORF">VFH_IV061480</name>
</gene>
<dbReference type="AlphaFoldDB" id="A0AAV1ABN3"/>
<dbReference type="InterPro" id="IPR045117">
    <property type="entry name" value="ATXN2-like"/>
</dbReference>
<dbReference type="PANTHER" id="PTHR12854">
    <property type="entry name" value="ATAXIN 2-RELATED"/>
    <property type="match status" value="1"/>
</dbReference>
<name>A0AAV1ABN3_VICFA</name>
<feature type="compositionally biased region" description="Polar residues" evidence="1">
    <location>
        <begin position="59"/>
        <end position="69"/>
    </location>
</feature>
<evidence type="ECO:0000256" key="1">
    <source>
        <dbReference type="SAM" id="MobiDB-lite"/>
    </source>
</evidence>
<sequence>MGMKQKLIQDNSVCDLHGANGNTKEENQTQAEDVQLSKYQDLKPALNLKKDGSDKVGLSPTNASSTHISSKIDEKTGSHGDLIGGSESVKASWETKSLNSRGRSETRISSGSDFIAGVATYSGPSLSPSSSLGSLSSDKSTLNPYAKEFKLNPNAKSFVPSQAPVRPRSPVSDGSFYYPANISTVPSMPTMPMGVGVGTSFAGPQPMMYNPQVAQMPSQPYFHQNGPQYGQIHGHPRQVLYMPNYLPETPPYKGRNY</sequence>
<protein>
    <submittedName>
        <fullName evidence="2">Uncharacterized protein</fullName>
    </submittedName>
</protein>
<dbReference type="GO" id="GO:0003729">
    <property type="term" value="F:mRNA binding"/>
    <property type="evidence" value="ECO:0007669"/>
    <property type="project" value="TreeGrafter"/>
</dbReference>
<reference evidence="2 3" key="1">
    <citation type="submission" date="2023-01" db="EMBL/GenBank/DDBJ databases">
        <authorList>
            <person name="Kreplak J."/>
        </authorList>
    </citation>
    <scope>NUCLEOTIDE SEQUENCE [LARGE SCALE GENOMIC DNA]</scope>
</reference>
<feature type="compositionally biased region" description="Polar residues" evidence="1">
    <location>
        <begin position="94"/>
        <end position="108"/>
    </location>
</feature>